<dbReference type="GeneID" id="95386787"/>
<reference evidence="1 2" key="1">
    <citation type="submission" date="2020-08" db="EMBL/GenBank/DDBJ databases">
        <title>Sequencing the genomes of 1000 actinobacteria strains.</title>
        <authorList>
            <person name="Klenk H.-P."/>
        </authorList>
    </citation>
    <scope>NUCLEOTIDE SEQUENCE [LARGE SCALE GENOMIC DNA]</scope>
    <source>
        <strain evidence="1 2">DSM 44320</strain>
    </source>
</reference>
<keyword evidence="2" id="KW-1185">Reference proteome</keyword>
<proteinExistence type="predicted"/>
<gene>
    <name evidence="1" type="ORF">FHR33_000117</name>
</gene>
<accession>A0A7W5UTI3</accession>
<protein>
    <submittedName>
        <fullName evidence="1">Uncharacterized protein</fullName>
    </submittedName>
</protein>
<dbReference type="Proteomes" id="UP000579945">
    <property type="component" value="Unassembled WGS sequence"/>
</dbReference>
<evidence type="ECO:0000313" key="1">
    <source>
        <dbReference type="EMBL" id="MBB3724257.1"/>
    </source>
</evidence>
<comment type="caution">
    <text evidence="1">The sequence shown here is derived from an EMBL/GenBank/DDBJ whole genome shotgun (WGS) entry which is preliminary data.</text>
</comment>
<organism evidence="1 2">
    <name type="scientific">Nonomuraea dietziae</name>
    <dbReference type="NCBI Taxonomy" id="65515"/>
    <lineage>
        <taxon>Bacteria</taxon>
        <taxon>Bacillati</taxon>
        <taxon>Actinomycetota</taxon>
        <taxon>Actinomycetes</taxon>
        <taxon>Streptosporangiales</taxon>
        <taxon>Streptosporangiaceae</taxon>
        <taxon>Nonomuraea</taxon>
    </lineage>
</organism>
<sequence length="48" mass="5368">MARLEVGYLMPTHDQTVLGEHEPGRLVVQARQADKPKRAQTAEGVVRQ</sequence>
<dbReference type="RefSeq" id="WP_183641956.1">
    <property type="nucleotide sequence ID" value="NZ_BAAAXX010000166.1"/>
</dbReference>
<evidence type="ECO:0000313" key="2">
    <source>
        <dbReference type="Proteomes" id="UP000579945"/>
    </source>
</evidence>
<dbReference type="AlphaFoldDB" id="A0A7W5UTI3"/>
<dbReference type="EMBL" id="JACIBV010000001">
    <property type="protein sequence ID" value="MBB3724257.1"/>
    <property type="molecule type" value="Genomic_DNA"/>
</dbReference>
<name>A0A7W5UTI3_9ACTN</name>